<dbReference type="SUPFAM" id="SSF56672">
    <property type="entry name" value="DNA/RNA polymerases"/>
    <property type="match status" value="1"/>
</dbReference>
<feature type="region of interest" description="Disordered" evidence="1">
    <location>
        <begin position="1"/>
        <end position="24"/>
    </location>
</feature>
<comment type="caution">
    <text evidence="2">The sequence shown here is derived from an EMBL/GenBank/DDBJ whole genome shotgun (WGS) entry which is preliminary data.</text>
</comment>
<dbReference type="EMBL" id="JXTB01000576">
    <property type="protein sequence ID" value="PON36292.1"/>
    <property type="molecule type" value="Genomic_DNA"/>
</dbReference>
<gene>
    <name evidence="2" type="ORF">PanWU01x14_329880</name>
</gene>
<accession>A0A2P5AIB9</accession>
<proteinExistence type="predicted"/>
<sequence length="114" mass="13107">MEVKKFQDVMPDALPKKLPPKKEVDHEIKLKPSTRPPAISLYRMTSPELVKLRKQLKELLHAGFIRPSKAPFGAPVLFHKKKDGSLRMCIDYQTLNKVTVKNKYLIPLIANLFD</sequence>
<keyword evidence="3" id="KW-1185">Reference proteome</keyword>
<dbReference type="OrthoDB" id="1194173at2759"/>
<evidence type="ECO:0000313" key="3">
    <source>
        <dbReference type="Proteomes" id="UP000237105"/>
    </source>
</evidence>
<dbReference type="PANTHER" id="PTHR24559:SF436">
    <property type="entry name" value="RNA-DIRECTED DNA POLYMERASE HOMOLOG"/>
    <property type="match status" value="1"/>
</dbReference>
<dbReference type="PANTHER" id="PTHR24559">
    <property type="entry name" value="TRANSPOSON TY3-I GAG-POL POLYPROTEIN"/>
    <property type="match status" value="1"/>
</dbReference>
<dbReference type="Gene3D" id="3.10.10.10">
    <property type="entry name" value="HIV Type 1 Reverse Transcriptase, subunit A, domain 1"/>
    <property type="match status" value="1"/>
</dbReference>
<reference evidence="3" key="1">
    <citation type="submission" date="2016-06" db="EMBL/GenBank/DDBJ databases">
        <title>Parallel loss of symbiosis genes in relatives of nitrogen-fixing non-legume Parasponia.</title>
        <authorList>
            <person name="Van Velzen R."/>
            <person name="Holmer R."/>
            <person name="Bu F."/>
            <person name="Rutten L."/>
            <person name="Van Zeijl A."/>
            <person name="Liu W."/>
            <person name="Santuari L."/>
            <person name="Cao Q."/>
            <person name="Sharma T."/>
            <person name="Shen D."/>
            <person name="Roswanjaya Y."/>
            <person name="Wardhani T."/>
            <person name="Kalhor M.S."/>
            <person name="Jansen J."/>
            <person name="Van den Hoogen J."/>
            <person name="Gungor B."/>
            <person name="Hartog M."/>
            <person name="Hontelez J."/>
            <person name="Verver J."/>
            <person name="Yang W.-C."/>
            <person name="Schijlen E."/>
            <person name="Repin R."/>
            <person name="Schilthuizen M."/>
            <person name="Schranz E."/>
            <person name="Heidstra R."/>
            <person name="Miyata K."/>
            <person name="Fedorova E."/>
            <person name="Kohlen W."/>
            <person name="Bisseling T."/>
            <person name="Smit S."/>
            <person name="Geurts R."/>
        </authorList>
    </citation>
    <scope>NUCLEOTIDE SEQUENCE [LARGE SCALE GENOMIC DNA]</scope>
    <source>
        <strain evidence="3">cv. WU1-14</strain>
    </source>
</reference>
<evidence type="ECO:0000256" key="1">
    <source>
        <dbReference type="SAM" id="MobiDB-lite"/>
    </source>
</evidence>
<dbReference type="InterPro" id="IPR043502">
    <property type="entry name" value="DNA/RNA_pol_sf"/>
</dbReference>
<organism evidence="2 3">
    <name type="scientific">Parasponia andersonii</name>
    <name type="common">Sponia andersonii</name>
    <dbReference type="NCBI Taxonomy" id="3476"/>
    <lineage>
        <taxon>Eukaryota</taxon>
        <taxon>Viridiplantae</taxon>
        <taxon>Streptophyta</taxon>
        <taxon>Embryophyta</taxon>
        <taxon>Tracheophyta</taxon>
        <taxon>Spermatophyta</taxon>
        <taxon>Magnoliopsida</taxon>
        <taxon>eudicotyledons</taxon>
        <taxon>Gunneridae</taxon>
        <taxon>Pentapetalae</taxon>
        <taxon>rosids</taxon>
        <taxon>fabids</taxon>
        <taxon>Rosales</taxon>
        <taxon>Cannabaceae</taxon>
        <taxon>Parasponia</taxon>
    </lineage>
</organism>
<name>A0A2P5AIB9_PARAD</name>
<dbReference type="InterPro" id="IPR053134">
    <property type="entry name" value="RNA-dir_DNA_polymerase"/>
</dbReference>
<protein>
    <submittedName>
        <fullName evidence="2">Uncharacterized protein</fullName>
    </submittedName>
</protein>
<dbReference type="Proteomes" id="UP000237105">
    <property type="component" value="Unassembled WGS sequence"/>
</dbReference>
<dbReference type="STRING" id="3476.A0A2P5AIB9"/>
<dbReference type="AlphaFoldDB" id="A0A2P5AIB9"/>
<evidence type="ECO:0000313" key="2">
    <source>
        <dbReference type="EMBL" id="PON36292.1"/>
    </source>
</evidence>